<dbReference type="InterPro" id="IPR010052">
    <property type="entry name" value="T2SS_protein-GspI"/>
</dbReference>
<evidence type="ECO:0000313" key="12">
    <source>
        <dbReference type="Proteomes" id="UP000005317"/>
    </source>
</evidence>
<dbReference type="AlphaFoldDB" id="A0A656HKZ5"/>
<dbReference type="OrthoDB" id="6121517at2"/>
<protein>
    <recommendedName>
        <fullName evidence="9">Type II secretion system protein I</fullName>
        <shortName evidence="9">T2SS minor pseudopilin I</shortName>
    </recommendedName>
</protein>
<dbReference type="PANTHER" id="PTHR38779">
    <property type="entry name" value="TYPE II SECRETION SYSTEM PROTEIN I-RELATED"/>
    <property type="match status" value="1"/>
</dbReference>
<dbReference type="Gene3D" id="3.30.1300.30">
    <property type="entry name" value="GSPII I/J protein-like"/>
    <property type="match status" value="1"/>
</dbReference>
<dbReference type="EMBL" id="JH651384">
    <property type="protein sequence ID" value="EIJ35685.1"/>
    <property type="molecule type" value="Genomic_DNA"/>
</dbReference>
<proteinExistence type="inferred from homology"/>
<comment type="function">
    <text evidence="9">Component of the type II secretion system required for the energy-dependent secretion of extracellular factors such as proteases and toxins from the periplasm.</text>
</comment>
<comment type="PTM">
    <text evidence="9">Cleaved by prepilin peptidase.</text>
</comment>
<sequence length="152" mass="17059" precursor="true">MLAVYWMQRRRLAKVRRISPSICCQQGFNLIEIMFALLLLGLVIAVSVETSSGDFAGYNRMKDTTLARWVALNRITEEQTAKGFPAIGKAEGKAEMGGTSWQWQQEITAMPGEADLRRIKVSVFPAGQERQVMAVEVGYVANPQPRRRNKAQ</sequence>
<keyword evidence="8" id="KW-0472">Membrane</keyword>
<dbReference type="Pfam" id="PF02501">
    <property type="entry name" value="T2SSI"/>
    <property type="match status" value="1"/>
</dbReference>
<dbReference type="NCBIfam" id="TIGR01707">
    <property type="entry name" value="gspI"/>
    <property type="match status" value="1"/>
</dbReference>
<gene>
    <name evidence="11" type="ORF">Thini_3162</name>
</gene>
<evidence type="ECO:0000256" key="3">
    <source>
        <dbReference type="ARBA" id="ARBA00022475"/>
    </source>
</evidence>
<feature type="domain" description="Type II secretion system protein GspI C-terminal" evidence="10">
    <location>
        <begin position="61"/>
        <end position="140"/>
    </location>
</feature>
<dbReference type="InterPro" id="IPR012902">
    <property type="entry name" value="N_methyl_site"/>
</dbReference>
<keyword evidence="5 9" id="KW-0997">Cell inner membrane</keyword>
<evidence type="ECO:0000256" key="7">
    <source>
        <dbReference type="ARBA" id="ARBA00022989"/>
    </source>
</evidence>
<organism evidence="11 12">
    <name type="scientific">Thiothrix nivea (strain ATCC 35100 / DSM 5205 / JP2)</name>
    <dbReference type="NCBI Taxonomy" id="870187"/>
    <lineage>
        <taxon>Bacteria</taxon>
        <taxon>Pseudomonadati</taxon>
        <taxon>Pseudomonadota</taxon>
        <taxon>Gammaproteobacteria</taxon>
        <taxon>Thiotrichales</taxon>
        <taxon>Thiotrichaceae</taxon>
        <taxon>Thiothrix</taxon>
    </lineage>
</organism>
<name>A0A656HKZ5_THINJ</name>
<evidence type="ECO:0000259" key="10">
    <source>
        <dbReference type="Pfam" id="PF02501"/>
    </source>
</evidence>
<evidence type="ECO:0000256" key="1">
    <source>
        <dbReference type="ARBA" id="ARBA00004377"/>
    </source>
</evidence>
<dbReference type="GO" id="GO:0015628">
    <property type="term" value="P:protein secretion by the type II secretion system"/>
    <property type="evidence" value="ECO:0007669"/>
    <property type="project" value="UniProtKB-UniRule"/>
</dbReference>
<evidence type="ECO:0000313" key="11">
    <source>
        <dbReference type="EMBL" id="EIJ35685.1"/>
    </source>
</evidence>
<keyword evidence="4 9" id="KW-0488">Methylation</keyword>
<evidence type="ECO:0000256" key="2">
    <source>
        <dbReference type="ARBA" id="ARBA00008358"/>
    </source>
</evidence>
<evidence type="ECO:0000256" key="4">
    <source>
        <dbReference type="ARBA" id="ARBA00022481"/>
    </source>
</evidence>
<keyword evidence="7" id="KW-1133">Transmembrane helix</keyword>
<evidence type="ECO:0000256" key="8">
    <source>
        <dbReference type="ARBA" id="ARBA00023136"/>
    </source>
</evidence>
<keyword evidence="6" id="KW-0812">Transmembrane</keyword>
<comment type="subcellular location">
    <subcellularLocation>
        <location evidence="1 9">Cell inner membrane</location>
        <topology evidence="1 9">Single-pass membrane protein</topology>
    </subcellularLocation>
</comment>
<dbReference type="PANTHER" id="PTHR38779:SF2">
    <property type="entry name" value="TYPE II SECRETION SYSTEM PROTEIN I-RELATED"/>
    <property type="match status" value="1"/>
</dbReference>
<dbReference type="NCBIfam" id="TIGR02532">
    <property type="entry name" value="IV_pilin_GFxxxE"/>
    <property type="match status" value="1"/>
</dbReference>
<dbReference type="InterPro" id="IPR045584">
    <property type="entry name" value="Pilin-like"/>
</dbReference>
<dbReference type="SUPFAM" id="SSF54523">
    <property type="entry name" value="Pili subunits"/>
    <property type="match status" value="1"/>
</dbReference>
<comment type="similarity">
    <text evidence="2 9">Belongs to the GSP I family.</text>
</comment>
<comment type="subunit">
    <text evidence="9">Type II secretion is composed of four main components: the outer membrane complex, the inner membrane complex, the cytoplasmic secretion ATPase and the periplasm-spanning pseudopilus.</text>
</comment>
<keyword evidence="12" id="KW-1185">Reference proteome</keyword>
<dbReference type="GO" id="GO:0005886">
    <property type="term" value="C:plasma membrane"/>
    <property type="evidence" value="ECO:0007669"/>
    <property type="project" value="UniProtKB-SubCell"/>
</dbReference>
<reference evidence="12" key="1">
    <citation type="journal article" date="2011" name="Stand. Genomic Sci.">
        <title>Genome sequence of the filamentous, gliding Thiothrix nivea neotype strain (JP2(T)).</title>
        <authorList>
            <person name="Lapidus A."/>
            <person name="Nolan M."/>
            <person name="Lucas S."/>
            <person name="Glavina Del Rio T."/>
            <person name="Tice H."/>
            <person name="Cheng J.F."/>
            <person name="Tapia R."/>
            <person name="Han C."/>
            <person name="Goodwin L."/>
            <person name="Pitluck S."/>
            <person name="Liolios K."/>
            <person name="Pagani I."/>
            <person name="Ivanova N."/>
            <person name="Huntemann M."/>
            <person name="Mavromatis K."/>
            <person name="Mikhailova N."/>
            <person name="Pati A."/>
            <person name="Chen A."/>
            <person name="Palaniappan K."/>
            <person name="Land M."/>
            <person name="Brambilla E.M."/>
            <person name="Rohde M."/>
            <person name="Abt B."/>
            <person name="Verbarg S."/>
            <person name="Goker M."/>
            <person name="Bristow J."/>
            <person name="Eisen J.A."/>
            <person name="Markowitz V."/>
            <person name="Hugenholtz P."/>
            <person name="Kyrpides N.C."/>
            <person name="Klenk H.P."/>
            <person name="Woyke T."/>
        </authorList>
    </citation>
    <scope>NUCLEOTIDE SEQUENCE [LARGE SCALE GENOMIC DNA]</scope>
    <source>
        <strain evidence="12">ATCC 35100 / DSM 5205 / JP2</strain>
    </source>
</reference>
<evidence type="ECO:0000256" key="5">
    <source>
        <dbReference type="ARBA" id="ARBA00022519"/>
    </source>
</evidence>
<evidence type="ECO:0000256" key="6">
    <source>
        <dbReference type="ARBA" id="ARBA00022692"/>
    </source>
</evidence>
<dbReference type="Proteomes" id="UP000005317">
    <property type="component" value="Unassembled WGS sequence"/>
</dbReference>
<dbReference type="InterPro" id="IPR003413">
    <property type="entry name" value="T2SS_GspI_C"/>
</dbReference>
<accession>A0A656HKZ5</accession>
<dbReference type="GO" id="GO:0015627">
    <property type="term" value="C:type II protein secretion system complex"/>
    <property type="evidence" value="ECO:0007669"/>
    <property type="project" value="UniProtKB-UniRule"/>
</dbReference>
<keyword evidence="3" id="KW-1003">Cell membrane</keyword>
<evidence type="ECO:0000256" key="9">
    <source>
        <dbReference type="RuleBase" id="RU368030"/>
    </source>
</evidence>